<name>A0ACC2N3K5_9HYME</name>
<protein>
    <submittedName>
        <fullName evidence="1">Uncharacterized protein</fullName>
    </submittedName>
</protein>
<proteinExistence type="predicted"/>
<gene>
    <name evidence="1" type="ORF">QAD02_006945</name>
</gene>
<accession>A0ACC2N3K5</accession>
<reference evidence="1" key="1">
    <citation type="submission" date="2023-04" db="EMBL/GenBank/DDBJ databases">
        <title>A chromosome-level genome assembly of the parasitoid wasp Eretmocerus hayati.</title>
        <authorList>
            <person name="Zhong Y."/>
            <person name="Liu S."/>
            <person name="Liu Y."/>
        </authorList>
    </citation>
    <scope>NUCLEOTIDE SEQUENCE</scope>
    <source>
        <strain evidence="1">ZJU_SS_LIU_2023</strain>
    </source>
</reference>
<sequence length="253" mass="29897">MRKSKKRKLKIETSECDRETNQYESRAGDNLEGCMHKRLKRKDMAEMRVKNDLCNENQIERDKNNDSSHCQSDDQVEQRNKKRKKSKKKSVTVEDVPLEENQNFDDEDSANLNPHEERVQKKKDELSKRQLKKEKAELRAAEAREASKILTAQKALNYISKWKHAKSDWKFEKVKQIWLIDNLMDDKYVPDDHFPVVIEYFEGCQGMARKNLLKKAESIIKKIEDSINDDENLVETTEYKRARQLLQALPNEV</sequence>
<dbReference type="Proteomes" id="UP001239111">
    <property type="component" value="Chromosome 4"/>
</dbReference>
<comment type="caution">
    <text evidence="1">The sequence shown here is derived from an EMBL/GenBank/DDBJ whole genome shotgun (WGS) entry which is preliminary data.</text>
</comment>
<keyword evidence="2" id="KW-1185">Reference proteome</keyword>
<organism evidence="1 2">
    <name type="scientific">Eretmocerus hayati</name>
    <dbReference type="NCBI Taxonomy" id="131215"/>
    <lineage>
        <taxon>Eukaryota</taxon>
        <taxon>Metazoa</taxon>
        <taxon>Ecdysozoa</taxon>
        <taxon>Arthropoda</taxon>
        <taxon>Hexapoda</taxon>
        <taxon>Insecta</taxon>
        <taxon>Pterygota</taxon>
        <taxon>Neoptera</taxon>
        <taxon>Endopterygota</taxon>
        <taxon>Hymenoptera</taxon>
        <taxon>Apocrita</taxon>
        <taxon>Proctotrupomorpha</taxon>
        <taxon>Chalcidoidea</taxon>
        <taxon>Aphelinidae</taxon>
        <taxon>Aphelininae</taxon>
        <taxon>Eretmocerus</taxon>
    </lineage>
</organism>
<dbReference type="EMBL" id="CM056744">
    <property type="protein sequence ID" value="KAJ8665283.1"/>
    <property type="molecule type" value="Genomic_DNA"/>
</dbReference>
<evidence type="ECO:0000313" key="1">
    <source>
        <dbReference type="EMBL" id="KAJ8665283.1"/>
    </source>
</evidence>
<evidence type="ECO:0000313" key="2">
    <source>
        <dbReference type="Proteomes" id="UP001239111"/>
    </source>
</evidence>